<dbReference type="Pfam" id="PF00903">
    <property type="entry name" value="Glyoxalase"/>
    <property type="match status" value="1"/>
</dbReference>
<accession>A0A2R5ENM5</accession>
<dbReference type="EMBL" id="BDQX01000163">
    <property type="protein sequence ID" value="GBG08262.1"/>
    <property type="molecule type" value="Genomic_DNA"/>
</dbReference>
<dbReference type="Proteomes" id="UP000245202">
    <property type="component" value="Unassembled WGS sequence"/>
</dbReference>
<keyword evidence="3" id="KW-1185">Reference proteome</keyword>
<feature type="domain" description="VOC" evidence="1">
    <location>
        <begin position="3"/>
        <end position="116"/>
    </location>
</feature>
<gene>
    <name evidence="2" type="ORF">PAT3040_02834</name>
</gene>
<organism evidence="2 3">
    <name type="scientific">Paenibacillus agaridevorans</name>
    <dbReference type="NCBI Taxonomy" id="171404"/>
    <lineage>
        <taxon>Bacteria</taxon>
        <taxon>Bacillati</taxon>
        <taxon>Bacillota</taxon>
        <taxon>Bacilli</taxon>
        <taxon>Bacillales</taxon>
        <taxon>Paenibacillaceae</taxon>
        <taxon>Paenibacillus</taxon>
    </lineage>
</organism>
<dbReference type="Gene3D" id="3.10.180.10">
    <property type="entry name" value="2,3-Dihydroxybiphenyl 1,2-Dioxygenase, domain 1"/>
    <property type="match status" value="1"/>
</dbReference>
<comment type="caution">
    <text evidence="2">The sequence shown here is derived from an EMBL/GenBank/DDBJ whole genome shotgun (WGS) entry which is preliminary data.</text>
</comment>
<dbReference type="RefSeq" id="WP_087570168.1">
    <property type="nucleotide sequence ID" value="NZ_BDQX01000163.1"/>
</dbReference>
<reference evidence="2 3" key="1">
    <citation type="submission" date="2017-08" db="EMBL/GenBank/DDBJ databases">
        <title>Substantial Increase in Enzyme Production by Combined Drug-Resistance Mutations in Paenibacillus agaridevorans.</title>
        <authorList>
            <person name="Tanaka Y."/>
            <person name="Funane K."/>
            <person name="Hosaka T."/>
            <person name="Shiwa Y."/>
            <person name="Fujita N."/>
            <person name="Miyazaki T."/>
            <person name="Yoshikawa H."/>
            <person name="Murakami K."/>
            <person name="Kasahara K."/>
            <person name="Inaoka T."/>
            <person name="Hiraga Y."/>
            <person name="Ochi K."/>
        </authorList>
    </citation>
    <scope>NUCLEOTIDE SEQUENCE [LARGE SCALE GENOMIC DNA]</scope>
    <source>
        <strain evidence="2 3">T-3040</strain>
    </source>
</reference>
<dbReference type="AlphaFoldDB" id="A0A2R5ENM5"/>
<evidence type="ECO:0000259" key="1">
    <source>
        <dbReference type="PROSITE" id="PS51819"/>
    </source>
</evidence>
<dbReference type="CDD" id="cd06587">
    <property type="entry name" value="VOC"/>
    <property type="match status" value="1"/>
</dbReference>
<keyword evidence="2" id="KW-0456">Lyase</keyword>
<dbReference type="InterPro" id="IPR037523">
    <property type="entry name" value="VOC_core"/>
</dbReference>
<evidence type="ECO:0000313" key="3">
    <source>
        <dbReference type="Proteomes" id="UP000245202"/>
    </source>
</evidence>
<dbReference type="PROSITE" id="PS51819">
    <property type="entry name" value="VOC"/>
    <property type="match status" value="1"/>
</dbReference>
<dbReference type="InterPro" id="IPR004360">
    <property type="entry name" value="Glyas_Fos-R_dOase_dom"/>
</dbReference>
<name>A0A2R5ENM5_9BACL</name>
<dbReference type="SUPFAM" id="SSF54593">
    <property type="entry name" value="Glyoxalase/Bleomycin resistance protein/Dihydroxybiphenyl dioxygenase"/>
    <property type="match status" value="1"/>
</dbReference>
<dbReference type="InterPro" id="IPR029068">
    <property type="entry name" value="Glyas_Bleomycin-R_OHBP_Dase"/>
</dbReference>
<dbReference type="GO" id="GO:0016829">
    <property type="term" value="F:lyase activity"/>
    <property type="evidence" value="ECO:0007669"/>
    <property type="project" value="UniProtKB-KW"/>
</dbReference>
<protein>
    <submittedName>
        <fullName evidence="2">Lactoylglutathione lyase</fullName>
    </submittedName>
</protein>
<proteinExistence type="predicted"/>
<evidence type="ECO:0000313" key="2">
    <source>
        <dbReference type="EMBL" id="GBG08262.1"/>
    </source>
</evidence>
<sequence>MFKPGVTVWYSVKSLDQTIDFYKEKLGFEVNFHDPDTGMAMVNTNTKDCIIGFSEAEEVVPSTSSTVFEVYDIVHTRELLEQRGVRFIGDTETVPGMAKLATFVDPDGHNLMLSEELESA</sequence>